<accession>A0AAD2DZW5</accession>
<evidence type="ECO:0000256" key="2">
    <source>
        <dbReference type="SAM" id="Phobius"/>
    </source>
</evidence>
<organism evidence="3 4">
    <name type="scientific">Fraxinus pennsylvanica</name>
    <dbReference type="NCBI Taxonomy" id="56036"/>
    <lineage>
        <taxon>Eukaryota</taxon>
        <taxon>Viridiplantae</taxon>
        <taxon>Streptophyta</taxon>
        <taxon>Embryophyta</taxon>
        <taxon>Tracheophyta</taxon>
        <taxon>Spermatophyta</taxon>
        <taxon>Magnoliopsida</taxon>
        <taxon>eudicotyledons</taxon>
        <taxon>Gunneridae</taxon>
        <taxon>Pentapetalae</taxon>
        <taxon>asterids</taxon>
        <taxon>lamiids</taxon>
        <taxon>Lamiales</taxon>
        <taxon>Oleaceae</taxon>
        <taxon>Oleeae</taxon>
        <taxon>Fraxinus</taxon>
    </lineage>
</organism>
<keyword evidence="2" id="KW-0812">Transmembrane</keyword>
<name>A0AAD2DZW5_9LAMI</name>
<gene>
    <name evidence="3" type="ORF">FPE_LOCUS21412</name>
</gene>
<feature type="transmembrane region" description="Helical" evidence="2">
    <location>
        <begin position="128"/>
        <end position="148"/>
    </location>
</feature>
<protein>
    <submittedName>
        <fullName evidence="3">Uncharacterized protein</fullName>
    </submittedName>
</protein>
<dbReference type="AlphaFoldDB" id="A0AAD2DZW5"/>
<keyword evidence="2" id="KW-0472">Membrane</keyword>
<evidence type="ECO:0000256" key="1">
    <source>
        <dbReference type="SAM" id="MobiDB-lite"/>
    </source>
</evidence>
<proteinExistence type="predicted"/>
<evidence type="ECO:0000313" key="3">
    <source>
        <dbReference type="EMBL" id="CAI9773982.1"/>
    </source>
</evidence>
<sequence length="236" mass="24456">MHSDTNRDDVCGGGSSAAPWKEIAGEIDPKIAMLLAPGFCCGSGGVSGDNGGGSSATAASRLLVAMVRLWGWCIVGVAAVVLPQWCWYCGGADSDGVFFWMGRYGAYVGGSGGFGVVGGFWWSGCNGVGLVVAATVRMVMVIVGTFLIDTKKDMTGGAKGDATASKFPSPIGGASVPGVSFRAPFDSPNQNVGGNQFMIQHRNMQFTPSDSMDWRGKTGHGALNSPENGDYEHIPE</sequence>
<feature type="region of interest" description="Disordered" evidence="1">
    <location>
        <begin position="210"/>
        <end position="236"/>
    </location>
</feature>
<feature type="transmembrane region" description="Helical" evidence="2">
    <location>
        <begin position="104"/>
        <end position="122"/>
    </location>
</feature>
<keyword evidence="2" id="KW-1133">Transmembrane helix</keyword>
<dbReference type="Proteomes" id="UP000834106">
    <property type="component" value="Chromosome 13"/>
</dbReference>
<feature type="transmembrane region" description="Helical" evidence="2">
    <location>
        <begin position="69"/>
        <end position="92"/>
    </location>
</feature>
<reference evidence="3" key="1">
    <citation type="submission" date="2023-05" db="EMBL/GenBank/DDBJ databases">
        <authorList>
            <person name="Huff M."/>
        </authorList>
    </citation>
    <scope>NUCLEOTIDE SEQUENCE</scope>
</reference>
<dbReference type="EMBL" id="OU503048">
    <property type="protein sequence ID" value="CAI9773982.1"/>
    <property type="molecule type" value="Genomic_DNA"/>
</dbReference>
<keyword evidence="4" id="KW-1185">Reference proteome</keyword>
<evidence type="ECO:0000313" key="4">
    <source>
        <dbReference type="Proteomes" id="UP000834106"/>
    </source>
</evidence>